<protein>
    <submittedName>
        <fullName evidence="1">Uncharacterized protein</fullName>
    </submittedName>
</protein>
<comment type="caution">
    <text evidence="1">The sequence shown here is derived from an EMBL/GenBank/DDBJ whole genome shotgun (WGS) entry which is preliminary data.</text>
</comment>
<gene>
    <name evidence="1" type="ORF">PM001_LOCUS8529</name>
</gene>
<dbReference type="AlphaFoldDB" id="A0AAV1TLR8"/>
<reference evidence="1" key="1">
    <citation type="submission" date="2024-01" db="EMBL/GenBank/DDBJ databases">
        <authorList>
            <person name="Webb A."/>
        </authorList>
    </citation>
    <scope>NUCLEOTIDE SEQUENCE</scope>
    <source>
        <strain evidence="1">Pm1</strain>
    </source>
</reference>
<sequence length="111" mass="13015">MRVANSDHVEVALGSEELSHHVLKLRPLCPPGIDLSVVTALRHVGKKIPEQVNSNILRPREPARHFRQAHCAQEAIEVWARVRLRWSDLLRRRSNCVHRRATLRMRRLKRR</sequence>
<organism evidence="1 2">
    <name type="scientific">Peronospora matthiolae</name>
    <dbReference type="NCBI Taxonomy" id="2874970"/>
    <lineage>
        <taxon>Eukaryota</taxon>
        <taxon>Sar</taxon>
        <taxon>Stramenopiles</taxon>
        <taxon>Oomycota</taxon>
        <taxon>Peronosporomycetes</taxon>
        <taxon>Peronosporales</taxon>
        <taxon>Peronosporaceae</taxon>
        <taxon>Peronospora</taxon>
    </lineage>
</organism>
<name>A0AAV1TLR8_9STRA</name>
<evidence type="ECO:0000313" key="1">
    <source>
        <dbReference type="EMBL" id="CAK7923379.1"/>
    </source>
</evidence>
<dbReference type="EMBL" id="CAKLBY020000068">
    <property type="protein sequence ID" value="CAK7923379.1"/>
    <property type="molecule type" value="Genomic_DNA"/>
</dbReference>
<proteinExistence type="predicted"/>
<accession>A0AAV1TLR8</accession>
<dbReference type="Proteomes" id="UP001162060">
    <property type="component" value="Unassembled WGS sequence"/>
</dbReference>
<evidence type="ECO:0000313" key="2">
    <source>
        <dbReference type="Proteomes" id="UP001162060"/>
    </source>
</evidence>